<dbReference type="InterPro" id="IPR001878">
    <property type="entry name" value="Znf_CCHC"/>
</dbReference>
<feature type="domain" description="CCHC-type" evidence="3">
    <location>
        <begin position="210"/>
        <end position="225"/>
    </location>
</feature>
<dbReference type="GO" id="GO:0008270">
    <property type="term" value="F:zinc ion binding"/>
    <property type="evidence" value="ECO:0007669"/>
    <property type="project" value="UniProtKB-KW"/>
</dbReference>
<dbReference type="GO" id="GO:0003676">
    <property type="term" value="F:nucleic acid binding"/>
    <property type="evidence" value="ECO:0007669"/>
    <property type="project" value="InterPro"/>
</dbReference>
<evidence type="ECO:0000256" key="2">
    <source>
        <dbReference type="SAM" id="MobiDB-lite"/>
    </source>
</evidence>
<feature type="compositionally biased region" description="Polar residues" evidence="2">
    <location>
        <begin position="265"/>
        <end position="294"/>
    </location>
</feature>
<dbReference type="Proteomes" id="UP001497516">
    <property type="component" value="Chromosome 10"/>
</dbReference>
<name>A0AAV2CZ34_9ROSI</name>
<dbReference type="EMBL" id="OZ034814">
    <property type="protein sequence ID" value="CAL1361782.1"/>
    <property type="molecule type" value="Genomic_DNA"/>
</dbReference>
<dbReference type="InterPro" id="IPR036875">
    <property type="entry name" value="Znf_CCHC_sf"/>
</dbReference>
<accession>A0AAV2CZ34</accession>
<dbReference type="PANTHER" id="PTHR31286">
    <property type="entry name" value="GLYCINE-RICH CELL WALL STRUCTURAL PROTEIN 1.8-LIKE"/>
    <property type="match status" value="1"/>
</dbReference>
<protein>
    <recommendedName>
        <fullName evidence="3">CCHC-type domain-containing protein</fullName>
    </recommendedName>
</protein>
<reference evidence="4 5" key="1">
    <citation type="submission" date="2024-04" db="EMBL/GenBank/DDBJ databases">
        <authorList>
            <person name="Fracassetti M."/>
        </authorList>
    </citation>
    <scope>NUCLEOTIDE SEQUENCE [LARGE SCALE GENOMIC DNA]</scope>
</reference>
<keyword evidence="1" id="KW-0863">Zinc-finger</keyword>
<dbReference type="Pfam" id="PF14111">
    <property type="entry name" value="DUF4283"/>
    <property type="match status" value="1"/>
</dbReference>
<dbReference type="Pfam" id="PF14392">
    <property type="entry name" value="zf-CCHC_4"/>
    <property type="match status" value="1"/>
</dbReference>
<dbReference type="SUPFAM" id="SSF57756">
    <property type="entry name" value="Retrovirus zinc finger-like domains"/>
    <property type="match status" value="1"/>
</dbReference>
<feature type="region of interest" description="Disordered" evidence="2">
    <location>
        <begin position="239"/>
        <end position="299"/>
    </location>
</feature>
<dbReference type="InterPro" id="IPR025836">
    <property type="entry name" value="Zn_knuckle_CX2CX4HX4C"/>
</dbReference>
<evidence type="ECO:0000313" key="4">
    <source>
        <dbReference type="EMBL" id="CAL1361782.1"/>
    </source>
</evidence>
<dbReference type="PROSITE" id="PS50158">
    <property type="entry name" value="ZF_CCHC"/>
    <property type="match status" value="1"/>
</dbReference>
<keyword evidence="1" id="KW-0862">Zinc</keyword>
<dbReference type="PANTHER" id="PTHR31286:SF167">
    <property type="entry name" value="OS09G0268800 PROTEIN"/>
    <property type="match status" value="1"/>
</dbReference>
<keyword evidence="1" id="KW-0479">Metal-binding</keyword>
<dbReference type="AlphaFoldDB" id="A0AAV2CZ34"/>
<sequence>MENSGINPMVNLQQNLEEEEYEAVFNDEVPQHLGEPKLRLVGKLFTEREVRWKAMLGMINGAWSQFCEPEIQEVGKTRNTFIFIFNRKEEMDRAWEGRPWQISGNMLQLKQWDQNTRPQNMDFSLADFWILVHGIPDHKRTIPNIEAAVAMFKTVHNIDMRGLNPDRYMEFVRVFIETNLKRPLPPGSYCSSGGVRDWLGFRYEKLYVLCYYCGRHGHCKQDCPRRRADLEARIAGPPEGRFTPWMKAGTKASRPPPPPRGRVIHQSSGDAGSSTRSPGFIQNQLWIPGQTSPGTIPPYSPTGRFTGGYFFFGCEKSHKGDGGGSCMGPPFSTSDASIFWGFIGPWETSPRSSPLYSSPPELY</sequence>
<evidence type="ECO:0000256" key="1">
    <source>
        <dbReference type="PROSITE-ProRule" id="PRU00047"/>
    </source>
</evidence>
<keyword evidence="5" id="KW-1185">Reference proteome</keyword>
<dbReference type="InterPro" id="IPR025558">
    <property type="entry name" value="DUF4283"/>
</dbReference>
<gene>
    <name evidence="4" type="ORF">LTRI10_LOCUS9143</name>
</gene>
<proteinExistence type="predicted"/>
<dbReference type="InterPro" id="IPR040256">
    <property type="entry name" value="At4g02000-like"/>
</dbReference>
<evidence type="ECO:0000313" key="5">
    <source>
        <dbReference type="Proteomes" id="UP001497516"/>
    </source>
</evidence>
<organism evidence="4 5">
    <name type="scientific">Linum trigynum</name>
    <dbReference type="NCBI Taxonomy" id="586398"/>
    <lineage>
        <taxon>Eukaryota</taxon>
        <taxon>Viridiplantae</taxon>
        <taxon>Streptophyta</taxon>
        <taxon>Embryophyta</taxon>
        <taxon>Tracheophyta</taxon>
        <taxon>Spermatophyta</taxon>
        <taxon>Magnoliopsida</taxon>
        <taxon>eudicotyledons</taxon>
        <taxon>Gunneridae</taxon>
        <taxon>Pentapetalae</taxon>
        <taxon>rosids</taxon>
        <taxon>fabids</taxon>
        <taxon>Malpighiales</taxon>
        <taxon>Linaceae</taxon>
        <taxon>Linum</taxon>
    </lineage>
</organism>
<evidence type="ECO:0000259" key="3">
    <source>
        <dbReference type="PROSITE" id="PS50158"/>
    </source>
</evidence>